<dbReference type="AlphaFoldDB" id="A0AAV4W371"/>
<protein>
    <submittedName>
        <fullName evidence="1">Uncharacterized protein</fullName>
    </submittedName>
</protein>
<gene>
    <name evidence="1" type="ORF">CDAR_622361</name>
</gene>
<dbReference type="EMBL" id="BPLQ01014004">
    <property type="protein sequence ID" value="GIY76411.1"/>
    <property type="molecule type" value="Genomic_DNA"/>
</dbReference>
<proteinExistence type="predicted"/>
<organism evidence="1 2">
    <name type="scientific">Caerostris darwini</name>
    <dbReference type="NCBI Taxonomy" id="1538125"/>
    <lineage>
        <taxon>Eukaryota</taxon>
        <taxon>Metazoa</taxon>
        <taxon>Ecdysozoa</taxon>
        <taxon>Arthropoda</taxon>
        <taxon>Chelicerata</taxon>
        <taxon>Arachnida</taxon>
        <taxon>Araneae</taxon>
        <taxon>Araneomorphae</taxon>
        <taxon>Entelegynae</taxon>
        <taxon>Araneoidea</taxon>
        <taxon>Araneidae</taxon>
        <taxon>Caerostris</taxon>
    </lineage>
</organism>
<accession>A0AAV4W371</accession>
<sequence>MVLEVAVMSGFAKCPNDFCTVHAFLAQEVDEKTVGFNEPCQYRWPRQKPMTSYGGTSSFVCAIEYQSSVRMFKGDCPKPDDENRPALATFVGQRSELEVNSHESIVGHCHSSAVGLMAYFGFIKGSEHFLFNKQFKMWRKLPTLFMCNTTEGFVI</sequence>
<keyword evidence="2" id="KW-1185">Reference proteome</keyword>
<dbReference type="Proteomes" id="UP001054837">
    <property type="component" value="Unassembled WGS sequence"/>
</dbReference>
<reference evidence="1 2" key="1">
    <citation type="submission" date="2021-06" db="EMBL/GenBank/DDBJ databases">
        <title>Caerostris darwini draft genome.</title>
        <authorList>
            <person name="Kono N."/>
            <person name="Arakawa K."/>
        </authorList>
    </citation>
    <scope>NUCLEOTIDE SEQUENCE [LARGE SCALE GENOMIC DNA]</scope>
</reference>
<name>A0AAV4W371_9ARAC</name>
<evidence type="ECO:0000313" key="2">
    <source>
        <dbReference type="Proteomes" id="UP001054837"/>
    </source>
</evidence>
<evidence type="ECO:0000313" key="1">
    <source>
        <dbReference type="EMBL" id="GIY76411.1"/>
    </source>
</evidence>
<comment type="caution">
    <text evidence="1">The sequence shown here is derived from an EMBL/GenBank/DDBJ whole genome shotgun (WGS) entry which is preliminary data.</text>
</comment>